<reference evidence="3" key="1">
    <citation type="journal article" date="2019" name="Int. J. Syst. Evol. Microbiol.">
        <title>The Global Catalogue of Microorganisms (GCM) 10K type strain sequencing project: providing services to taxonomists for standard genome sequencing and annotation.</title>
        <authorList>
            <consortium name="The Broad Institute Genomics Platform"/>
            <consortium name="The Broad Institute Genome Sequencing Center for Infectious Disease"/>
            <person name="Wu L."/>
            <person name="Ma J."/>
        </authorList>
    </citation>
    <scope>NUCLEOTIDE SEQUENCE [LARGE SCALE GENOMIC DNA]</scope>
    <source>
        <strain evidence="3">CCUG 61889</strain>
    </source>
</reference>
<sequence>MSEEKNDGHEQTTNTKKSCEIGSEHIELNEVIDVIKALNDRGLLKLSDDDAKARDGCTRLCSCNLQMCGCHGTVSKLRDSDTLNFDEFLELRKERLKFLKQELQDLEIPERLLKKEDEPDKKEYRENEEECEDHDDKEKTKTGKTSKKTEDQEDEDRCDD</sequence>
<name>A0ABV8B7X5_9BACI</name>
<dbReference type="Proteomes" id="UP001595752">
    <property type="component" value="Unassembled WGS sequence"/>
</dbReference>
<proteinExistence type="predicted"/>
<dbReference type="EMBL" id="JBHRZT010000072">
    <property type="protein sequence ID" value="MFC3885579.1"/>
    <property type="molecule type" value="Genomic_DNA"/>
</dbReference>
<accession>A0ABV8B7X5</accession>
<evidence type="ECO:0000256" key="1">
    <source>
        <dbReference type="SAM" id="MobiDB-lite"/>
    </source>
</evidence>
<protein>
    <submittedName>
        <fullName evidence="2">Uncharacterized protein</fullName>
    </submittedName>
</protein>
<feature type="compositionally biased region" description="Basic and acidic residues" evidence="1">
    <location>
        <begin position="109"/>
        <end position="125"/>
    </location>
</feature>
<evidence type="ECO:0000313" key="2">
    <source>
        <dbReference type="EMBL" id="MFC3885579.1"/>
    </source>
</evidence>
<feature type="compositionally biased region" description="Acidic residues" evidence="1">
    <location>
        <begin position="151"/>
        <end position="160"/>
    </location>
</feature>
<evidence type="ECO:0000313" key="3">
    <source>
        <dbReference type="Proteomes" id="UP001595752"/>
    </source>
</evidence>
<organism evidence="2 3">
    <name type="scientific">Bacillus songklensis</name>
    <dbReference type="NCBI Taxonomy" id="1069116"/>
    <lineage>
        <taxon>Bacteria</taxon>
        <taxon>Bacillati</taxon>
        <taxon>Bacillota</taxon>
        <taxon>Bacilli</taxon>
        <taxon>Bacillales</taxon>
        <taxon>Bacillaceae</taxon>
        <taxon>Bacillus</taxon>
    </lineage>
</organism>
<keyword evidence="3" id="KW-1185">Reference proteome</keyword>
<gene>
    <name evidence="2" type="ORF">ACFOU2_19745</name>
</gene>
<feature type="region of interest" description="Disordered" evidence="1">
    <location>
        <begin position="109"/>
        <end position="160"/>
    </location>
</feature>
<dbReference type="RefSeq" id="WP_377917987.1">
    <property type="nucleotide sequence ID" value="NZ_JBHRZT010000072.1"/>
</dbReference>
<comment type="caution">
    <text evidence="2">The sequence shown here is derived from an EMBL/GenBank/DDBJ whole genome shotgun (WGS) entry which is preliminary data.</text>
</comment>